<dbReference type="PANTHER" id="PTHR47074">
    <property type="entry name" value="BNAC02G40300D PROTEIN"/>
    <property type="match status" value="1"/>
</dbReference>
<dbReference type="InterPro" id="IPR052929">
    <property type="entry name" value="RNase_H-like_EbsB-rel"/>
</dbReference>
<feature type="domain" description="RNase H type-1" evidence="1">
    <location>
        <begin position="78"/>
        <end position="200"/>
    </location>
</feature>
<proteinExistence type="predicted"/>
<evidence type="ECO:0000313" key="3">
    <source>
        <dbReference type="Proteomes" id="UP001459277"/>
    </source>
</evidence>
<dbReference type="PANTHER" id="PTHR47074:SF48">
    <property type="entry name" value="POLYNUCLEOTIDYL TRANSFERASE, RIBONUCLEASE H-LIKE SUPERFAMILY PROTEIN"/>
    <property type="match status" value="1"/>
</dbReference>
<dbReference type="Proteomes" id="UP001459277">
    <property type="component" value="Unassembled WGS sequence"/>
</dbReference>
<keyword evidence="3" id="KW-1185">Reference proteome</keyword>
<protein>
    <recommendedName>
        <fullName evidence="1">RNase H type-1 domain-containing protein</fullName>
    </recommendedName>
</protein>
<evidence type="ECO:0000259" key="1">
    <source>
        <dbReference type="Pfam" id="PF13456"/>
    </source>
</evidence>
<dbReference type="Pfam" id="PF13456">
    <property type="entry name" value="RVT_3"/>
    <property type="match status" value="1"/>
</dbReference>
<sequence length="208" mass="22920">MPGHKHQMAGGGGILWNSEGDWVAGGSLLDPHQLNRRAEDFLQEFREAQNLLSVQPTIGSVQSWASWIPPTSLVYKHNFDAVVFAGIKASGFEAVVHNNRGEVMAVVSTRGLPVVDSEEAKVLACRRTVEFVMEDGFRDLTIEGDNVNVMKTIMSSKANYSRLGHIYEDIGCVVLNLQAFSICCVKWSANSVAHSLARYARQIDDEIV</sequence>
<comment type="caution">
    <text evidence="2">The sequence shown here is derived from an EMBL/GenBank/DDBJ whole genome shotgun (WGS) entry which is preliminary data.</text>
</comment>
<reference evidence="2 3" key="1">
    <citation type="submission" date="2024-01" db="EMBL/GenBank/DDBJ databases">
        <title>A telomere-to-telomere, gap-free genome of sweet tea (Lithocarpus litseifolius).</title>
        <authorList>
            <person name="Zhou J."/>
        </authorList>
    </citation>
    <scope>NUCLEOTIDE SEQUENCE [LARGE SCALE GENOMIC DNA]</scope>
    <source>
        <strain evidence="2">Zhou-2022a</strain>
        <tissue evidence="2">Leaf</tissue>
    </source>
</reference>
<dbReference type="InterPro" id="IPR044730">
    <property type="entry name" value="RNase_H-like_dom_plant"/>
</dbReference>
<evidence type="ECO:0000313" key="2">
    <source>
        <dbReference type="EMBL" id="KAL0016095.1"/>
    </source>
</evidence>
<organism evidence="2 3">
    <name type="scientific">Lithocarpus litseifolius</name>
    <dbReference type="NCBI Taxonomy" id="425828"/>
    <lineage>
        <taxon>Eukaryota</taxon>
        <taxon>Viridiplantae</taxon>
        <taxon>Streptophyta</taxon>
        <taxon>Embryophyta</taxon>
        <taxon>Tracheophyta</taxon>
        <taxon>Spermatophyta</taxon>
        <taxon>Magnoliopsida</taxon>
        <taxon>eudicotyledons</taxon>
        <taxon>Gunneridae</taxon>
        <taxon>Pentapetalae</taxon>
        <taxon>rosids</taxon>
        <taxon>fabids</taxon>
        <taxon>Fagales</taxon>
        <taxon>Fagaceae</taxon>
        <taxon>Lithocarpus</taxon>
    </lineage>
</organism>
<dbReference type="SUPFAM" id="SSF53098">
    <property type="entry name" value="Ribonuclease H-like"/>
    <property type="match status" value="1"/>
</dbReference>
<gene>
    <name evidence="2" type="ORF">SO802_003164</name>
</gene>
<name>A0AAW2DZD5_9ROSI</name>
<dbReference type="InterPro" id="IPR012337">
    <property type="entry name" value="RNaseH-like_sf"/>
</dbReference>
<dbReference type="InterPro" id="IPR036397">
    <property type="entry name" value="RNaseH_sf"/>
</dbReference>
<dbReference type="AlphaFoldDB" id="A0AAW2DZD5"/>
<dbReference type="GO" id="GO:0003676">
    <property type="term" value="F:nucleic acid binding"/>
    <property type="evidence" value="ECO:0007669"/>
    <property type="project" value="InterPro"/>
</dbReference>
<dbReference type="CDD" id="cd06222">
    <property type="entry name" value="RNase_H_like"/>
    <property type="match status" value="1"/>
</dbReference>
<dbReference type="Gene3D" id="3.30.420.10">
    <property type="entry name" value="Ribonuclease H-like superfamily/Ribonuclease H"/>
    <property type="match status" value="1"/>
</dbReference>
<dbReference type="GO" id="GO:0004523">
    <property type="term" value="F:RNA-DNA hybrid ribonuclease activity"/>
    <property type="evidence" value="ECO:0007669"/>
    <property type="project" value="InterPro"/>
</dbReference>
<dbReference type="InterPro" id="IPR002156">
    <property type="entry name" value="RNaseH_domain"/>
</dbReference>
<accession>A0AAW2DZD5</accession>
<dbReference type="EMBL" id="JAZDWU010000001">
    <property type="protein sequence ID" value="KAL0016095.1"/>
    <property type="molecule type" value="Genomic_DNA"/>
</dbReference>